<feature type="chain" id="PRO_5046947314" evidence="2">
    <location>
        <begin position="32"/>
        <end position="331"/>
    </location>
</feature>
<name>A0ABV2Q675_9BURK</name>
<dbReference type="SUPFAM" id="SSF53850">
    <property type="entry name" value="Periplasmic binding protein-like II"/>
    <property type="match status" value="1"/>
</dbReference>
<sequence length="331" mass="35293">MTTRWIPKRRNTLLLGAMVASQLFLGNAALAQAFPNRPIRVVVPFAPGGVVDVTARLLTQKMTERLGWNFIVDNKPGGNGFIAVSYVAKAPADGYTLLTAHTGEFAVNPAIFPSVPYDLDRDFAPITMISDTPMLLVANSKEPYNTIQELVAAEKKDPGKLAFSSPGNGSVNHLAGEWFSLEAGAKLLHVPYKGGAPAVAAVASGEVPLGVVAVPAVMPHVQSGRVKVLGLTTARRTPYNSAWMTANEAGVKNVDASNWVGLFAPKGVPSDIMAKLHAEVAKTLQDPDVKKRFADAGAEVGGMPSADFANRIRKDVARYRDVAKKVNIKLE</sequence>
<keyword evidence="2" id="KW-0732">Signal</keyword>
<evidence type="ECO:0000313" key="4">
    <source>
        <dbReference type="Proteomes" id="UP001549320"/>
    </source>
</evidence>
<protein>
    <submittedName>
        <fullName evidence="3">Tripartite-type tricarboxylate transporter receptor subunit TctC</fullName>
    </submittedName>
</protein>
<dbReference type="Proteomes" id="UP001549320">
    <property type="component" value="Unassembled WGS sequence"/>
</dbReference>
<dbReference type="RefSeq" id="WP_354442607.1">
    <property type="nucleotide sequence ID" value="NZ_JBEPSH010000003.1"/>
</dbReference>
<proteinExistence type="inferred from homology"/>
<dbReference type="Gene3D" id="3.40.190.150">
    <property type="entry name" value="Bordetella uptake gene, domain 1"/>
    <property type="match status" value="1"/>
</dbReference>
<comment type="similarity">
    <text evidence="1">Belongs to the UPF0065 (bug) family.</text>
</comment>
<dbReference type="Gene3D" id="3.40.190.10">
    <property type="entry name" value="Periplasmic binding protein-like II"/>
    <property type="match status" value="1"/>
</dbReference>
<dbReference type="InterPro" id="IPR005064">
    <property type="entry name" value="BUG"/>
</dbReference>
<dbReference type="PANTHER" id="PTHR42928:SF5">
    <property type="entry name" value="BLR1237 PROTEIN"/>
    <property type="match status" value="1"/>
</dbReference>
<dbReference type="EMBL" id="JBEPSH010000003">
    <property type="protein sequence ID" value="MET4576531.1"/>
    <property type="molecule type" value="Genomic_DNA"/>
</dbReference>
<dbReference type="PANTHER" id="PTHR42928">
    <property type="entry name" value="TRICARBOXYLATE-BINDING PROTEIN"/>
    <property type="match status" value="1"/>
</dbReference>
<keyword evidence="3" id="KW-0675">Receptor</keyword>
<dbReference type="InterPro" id="IPR042100">
    <property type="entry name" value="Bug_dom1"/>
</dbReference>
<reference evidence="3 4" key="1">
    <citation type="submission" date="2024-06" db="EMBL/GenBank/DDBJ databases">
        <title>Sorghum-associated microbial communities from plants grown in Nebraska, USA.</title>
        <authorList>
            <person name="Schachtman D."/>
        </authorList>
    </citation>
    <scope>NUCLEOTIDE SEQUENCE [LARGE SCALE GENOMIC DNA]</scope>
    <source>
        <strain evidence="3 4">2709</strain>
    </source>
</reference>
<feature type="signal peptide" evidence="2">
    <location>
        <begin position="1"/>
        <end position="31"/>
    </location>
</feature>
<comment type="caution">
    <text evidence="3">The sequence shown here is derived from an EMBL/GenBank/DDBJ whole genome shotgun (WGS) entry which is preliminary data.</text>
</comment>
<dbReference type="CDD" id="cd13578">
    <property type="entry name" value="PBP2_Bug27"/>
    <property type="match status" value="1"/>
</dbReference>
<evidence type="ECO:0000313" key="3">
    <source>
        <dbReference type="EMBL" id="MET4576531.1"/>
    </source>
</evidence>
<keyword evidence="4" id="KW-1185">Reference proteome</keyword>
<accession>A0ABV2Q675</accession>
<evidence type="ECO:0000256" key="1">
    <source>
        <dbReference type="ARBA" id="ARBA00006987"/>
    </source>
</evidence>
<gene>
    <name evidence="3" type="ORF">ABIE13_001640</name>
</gene>
<dbReference type="Pfam" id="PF03401">
    <property type="entry name" value="TctC"/>
    <property type="match status" value="1"/>
</dbReference>
<organism evidence="3 4">
    <name type="scientific">Ottowia thiooxydans</name>
    <dbReference type="NCBI Taxonomy" id="219182"/>
    <lineage>
        <taxon>Bacteria</taxon>
        <taxon>Pseudomonadati</taxon>
        <taxon>Pseudomonadota</taxon>
        <taxon>Betaproteobacteria</taxon>
        <taxon>Burkholderiales</taxon>
        <taxon>Comamonadaceae</taxon>
        <taxon>Ottowia</taxon>
    </lineage>
</organism>
<evidence type="ECO:0000256" key="2">
    <source>
        <dbReference type="SAM" id="SignalP"/>
    </source>
</evidence>
<dbReference type="PIRSF" id="PIRSF017082">
    <property type="entry name" value="YflP"/>
    <property type="match status" value="1"/>
</dbReference>